<keyword evidence="2" id="KW-0472">Membrane</keyword>
<sequence>MTTTAHQPAASVKAAGQTTAQPAAQSAARDRGIFGEVGRRLAEGRKTGWGVFHAGSSSMFIGGLMLIVCSFLPWVIIPMGEETFSLRGTDGPGLATLALGFLAFAGAFIPKRRLAIAHSLIPGVLVGVLVGLQVMRLVQFSAATGSWGALLPGMGLVLAAGGAVVLLRVGVRMWRATPAG</sequence>
<evidence type="ECO:0000256" key="2">
    <source>
        <dbReference type="SAM" id="Phobius"/>
    </source>
</evidence>
<evidence type="ECO:0000256" key="1">
    <source>
        <dbReference type="SAM" id="MobiDB-lite"/>
    </source>
</evidence>
<evidence type="ECO:0000313" key="4">
    <source>
        <dbReference type="Proteomes" id="UP001251870"/>
    </source>
</evidence>
<keyword evidence="4" id="KW-1185">Reference proteome</keyword>
<feature type="compositionally biased region" description="Low complexity" evidence="1">
    <location>
        <begin position="14"/>
        <end position="27"/>
    </location>
</feature>
<protein>
    <submittedName>
        <fullName evidence="3">Uncharacterized protein</fullName>
    </submittedName>
</protein>
<dbReference type="RefSeq" id="WP_310549422.1">
    <property type="nucleotide sequence ID" value="NZ_JAVKGR010000030.1"/>
</dbReference>
<dbReference type="Proteomes" id="UP001251870">
    <property type="component" value="Unassembled WGS sequence"/>
</dbReference>
<keyword evidence="2" id="KW-0812">Transmembrane</keyword>
<proteinExistence type="predicted"/>
<feature type="transmembrane region" description="Helical" evidence="2">
    <location>
        <begin position="116"/>
        <end position="135"/>
    </location>
</feature>
<feature type="transmembrane region" description="Helical" evidence="2">
    <location>
        <begin position="147"/>
        <end position="167"/>
    </location>
</feature>
<name>A0ABU2DVB2_9MICC</name>
<feature type="transmembrane region" description="Helical" evidence="2">
    <location>
        <begin position="91"/>
        <end position="109"/>
    </location>
</feature>
<feature type="region of interest" description="Disordered" evidence="1">
    <location>
        <begin position="1"/>
        <end position="27"/>
    </location>
</feature>
<gene>
    <name evidence="3" type="ORF">RIL96_12825</name>
</gene>
<accession>A0ABU2DVB2</accession>
<feature type="transmembrane region" description="Helical" evidence="2">
    <location>
        <begin position="49"/>
        <end position="76"/>
    </location>
</feature>
<comment type="caution">
    <text evidence="3">The sequence shown here is derived from an EMBL/GenBank/DDBJ whole genome shotgun (WGS) entry which is preliminary data.</text>
</comment>
<dbReference type="EMBL" id="JAVKGR010000030">
    <property type="protein sequence ID" value="MDR8020442.1"/>
    <property type="molecule type" value="Genomic_DNA"/>
</dbReference>
<keyword evidence="2" id="KW-1133">Transmembrane helix</keyword>
<evidence type="ECO:0000313" key="3">
    <source>
        <dbReference type="EMBL" id="MDR8020442.1"/>
    </source>
</evidence>
<organism evidence="3 4">
    <name type="scientific">Nesterenkonia aerolata</name>
    <dbReference type="NCBI Taxonomy" id="3074079"/>
    <lineage>
        <taxon>Bacteria</taxon>
        <taxon>Bacillati</taxon>
        <taxon>Actinomycetota</taxon>
        <taxon>Actinomycetes</taxon>
        <taxon>Micrococcales</taxon>
        <taxon>Micrococcaceae</taxon>
        <taxon>Nesterenkonia</taxon>
    </lineage>
</organism>
<reference evidence="3 4" key="1">
    <citation type="submission" date="2023-09" db="EMBL/GenBank/DDBJ databases">
        <title>Description of three actinobacteria isolated from air of manufacturing shop in a pharmaceutical factory.</title>
        <authorList>
            <person name="Zhang D.-F."/>
        </authorList>
    </citation>
    <scope>NUCLEOTIDE SEQUENCE [LARGE SCALE GENOMIC DNA]</scope>
    <source>
        <strain evidence="3 4">LY-0111</strain>
    </source>
</reference>